<dbReference type="EMBL" id="CAKLBY020000086">
    <property type="protein sequence ID" value="CAK7925190.1"/>
    <property type="molecule type" value="Genomic_DNA"/>
</dbReference>
<dbReference type="Gene3D" id="3.40.50.720">
    <property type="entry name" value="NAD(P)-binding Rossmann-like Domain"/>
    <property type="match status" value="1"/>
</dbReference>
<dbReference type="AlphaFoldDB" id="A0AAV1TSF8"/>
<accession>A0AAV1TSF8</accession>
<dbReference type="PANTHER" id="PTHR43000">
    <property type="entry name" value="DTDP-D-GLUCOSE 4,6-DEHYDRATASE-RELATED"/>
    <property type="match status" value="1"/>
</dbReference>
<evidence type="ECO:0000313" key="3">
    <source>
        <dbReference type="EMBL" id="CAK7925190.1"/>
    </source>
</evidence>
<dbReference type="Proteomes" id="UP001162060">
    <property type="component" value="Unassembled WGS sequence"/>
</dbReference>
<name>A0AAV1TSF8_9STRA</name>
<sequence>MATPFEPLQYLKRILVTGGAGFIGSHVVIHLVQSYPQYYIVNLDSLDYCSCLCNVHSAIAYNGRVAVRLQQKSVNALEKSILKSDDKNELIWNRIRGFSNKQKDEKNVEEDHLFLTDEEKQRFFSGGRVPCNLTDELQIYLWKCHRARARPGSHTDRAH</sequence>
<protein>
    <recommendedName>
        <fullName evidence="2">NAD-dependent epimerase/dehydratase domain-containing protein</fullName>
    </recommendedName>
</protein>
<dbReference type="InterPro" id="IPR036291">
    <property type="entry name" value="NAD(P)-bd_dom_sf"/>
</dbReference>
<gene>
    <name evidence="3" type="ORF">PM001_LOCUS10340</name>
</gene>
<evidence type="ECO:0000259" key="2">
    <source>
        <dbReference type="Pfam" id="PF01370"/>
    </source>
</evidence>
<evidence type="ECO:0000256" key="1">
    <source>
        <dbReference type="ARBA" id="ARBA00007637"/>
    </source>
</evidence>
<dbReference type="InterPro" id="IPR001509">
    <property type="entry name" value="Epimerase_deHydtase"/>
</dbReference>
<evidence type="ECO:0000313" key="4">
    <source>
        <dbReference type="Proteomes" id="UP001162060"/>
    </source>
</evidence>
<comment type="similarity">
    <text evidence="1">Belongs to the NAD(P)-dependent epimerase/dehydratase family.</text>
</comment>
<proteinExistence type="inferred from homology"/>
<reference evidence="3" key="1">
    <citation type="submission" date="2024-01" db="EMBL/GenBank/DDBJ databases">
        <authorList>
            <person name="Webb A."/>
        </authorList>
    </citation>
    <scope>NUCLEOTIDE SEQUENCE</scope>
    <source>
        <strain evidence="3">Pm1</strain>
    </source>
</reference>
<feature type="domain" description="NAD-dependent epimerase/dehydratase" evidence="2">
    <location>
        <begin position="14"/>
        <end position="57"/>
    </location>
</feature>
<dbReference type="Pfam" id="PF01370">
    <property type="entry name" value="Epimerase"/>
    <property type="match status" value="1"/>
</dbReference>
<comment type="caution">
    <text evidence="3">The sequence shown here is derived from an EMBL/GenBank/DDBJ whole genome shotgun (WGS) entry which is preliminary data.</text>
</comment>
<organism evidence="3 4">
    <name type="scientific">Peronospora matthiolae</name>
    <dbReference type="NCBI Taxonomy" id="2874970"/>
    <lineage>
        <taxon>Eukaryota</taxon>
        <taxon>Sar</taxon>
        <taxon>Stramenopiles</taxon>
        <taxon>Oomycota</taxon>
        <taxon>Peronosporomycetes</taxon>
        <taxon>Peronosporales</taxon>
        <taxon>Peronosporaceae</taxon>
        <taxon>Peronospora</taxon>
    </lineage>
</organism>
<dbReference type="SUPFAM" id="SSF51735">
    <property type="entry name" value="NAD(P)-binding Rossmann-fold domains"/>
    <property type="match status" value="1"/>
</dbReference>